<name>A0A494YSS6_9BACI</name>
<dbReference type="Proteomes" id="UP000281813">
    <property type="component" value="Unassembled WGS sequence"/>
</dbReference>
<reference evidence="3 4" key="1">
    <citation type="journal article" date="2015" name="Antonie Van Leeuwenhoek">
        <title>Oceanobacillus bengalensis sp. nov., a bacterium isolated from seawater of the Bay of Bengal.</title>
        <authorList>
            <person name="Yongchang O."/>
            <person name="Xiang W."/>
            <person name="Wang G."/>
        </authorList>
    </citation>
    <scope>NUCLEOTIDE SEQUENCE [LARGE SCALE GENOMIC DNA]</scope>
    <source>
        <strain evidence="3 4">MCCC 1K00260</strain>
    </source>
</reference>
<gene>
    <name evidence="1" type="primary">tlp</name>
    <name evidence="3" type="ORF">D8M05_17280</name>
</gene>
<feature type="compositionally biased region" description="Basic and acidic residues" evidence="2">
    <location>
        <begin position="44"/>
        <end position="71"/>
    </location>
</feature>
<dbReference type="InterPro" id="IPR017524">
    <property type="entry name" value="SASP_thioredoxin-like"/>
</dbReference>
<evidence type="ECO:0000256" key="2">
    <source>
        <dbReference type="SAM" id="MobiDB-lite"/>
    </source>
</evidence>
<protein>
    <recommendedName>
        <fullName evidence="1">Small, acid-soluble spore protein Tlp</fullName>
    </recommendedName>
</protein>
<proteinExistence type="evidence at transcript level"/>
<organism evidence="3 4">
    <name type="scientific">Oceanobacillus bengalensis</name>
    <dbReference type="NCBI Taxonomy" id="1435466"/>
    <lineage>
        <taxon>Bacteria</taxon>
        <taxon>Bacillati</taxon>
        <taxon>Bacillota</taxon>
        <taxon>Bacilli</taxon>
        <taxon>Bacillales</taxon>
        <taxon>Bacillaceae</taxon>
        <taxon>Oceanobacillus</taxon>
    </lineage>
</organism>
<dbReference type="NCBIfam" id="TIGR03090">
    <property type="entry name" value="SASP_tlp"/>
    <property type="match status" value="1"/>
</dbReference>
<comment type="caution">
    <text evidence="3">The sequence shown here is derived from an EMBL/GenBank/DDBJ whole genome shotgun (WGS) entry which is preliminary data.</text>
</comment>
<keyword evidence="1" id="KW-0749">Sporulation</keyword>
<dbReference type="GO" id="GO:0030435">
    <property type="term" value="P:sporulation resulting in formation of a cellular spore"/>
    <property type="evidence" value="ECO:0007669"/>
    <property type="project" value="UniProtKB-KW"/>
</dbReference>
<evidence type="ECO:0000256" key="1">
    <source>
        <dbReference type="HAMAP-Rule" id="MF_01506"/>
    </source>
</evidence>
<dbReference type="EMBL" id="RBZO01000036">
    <property type="protein sequence ID" value="RKQ13161.1"/>
    <property type="molecule type" value="Genomic_DNA"/>
</dbReference>
<dbReference type="OrthoDB" id="1799076at2"/>
<dbReference type="RefSeq" id="WP_121134048.1">
    <property type="nucleotide sequence ID" value="NZ_JBHUFK010000005.1"/>
</dbReference>
<dbReference type="Pfam" id="PF19824">
    <property type="entry name" value="Tlp"/>
    <property type="match status" value="1"/>
</dbReference>
<dbReference type="HAMAP" id="MF_01506">
    <property type="entry name" value="Tlp"/>
    <property type="match status" value="1"/>
</dbReference>
<dbReference type="AlphaFoldDB" id="A0A494YSS6"/>
<evidence type="ECO:0000313" key="3">
    <source>
        <dbReference type="EMBL" id="RKQ13161.1"/>
    </source>
</evidence>
<comment type="similarity">
    <text evidence="1">Belongs to the Tlp family.</text>
</comment>
<keyword evidence="4" id="KW-1185">Reference proteome</keyword>
<sequence>MTHNQKPNPDDRSDNVEKLQNMVQDTIQNIEKSEETMALSDGQDQQKIREKNKRREEAIKGFKQEIKDEYQ</sequence>
<comment type="subcellular location">
    <subcellularLocation>
        <location evidence="1">Spore core</location>
    </subcellularLocation>
</comment>
<accession>A0A494YSS6</accession>
<evidence type="ECO:0000313" key="4">
    <source>
        <dbReference type="Proteomes" id="UP000281813"/>
    </source>
</evidence>
<feature type="region of interest" description="Disordered" evidence="2">
    <location>
        <begin position="33"/>
        <end position="71"/>
    </location>
</feature>
<comment type="induction">
    <text evidence="1">Expressed only in the forespore compartment of sporulating cells.</text>
</comment>
<dbReference type="GO" id="GO:0030436">
    <property type="term" value="P:asexual sporulation"/>
    <property type="evidence" value="ECO:0007669"/>
    <property type="project" value="UniProtKB-UniRule"/>
</dbReference>